<evidence type="ECO:0000313" key="5">
    <source>
        <dbReference type="EMBL" id="KGX83326.1"/>
    </source>
</evidence>
<keyword evidence="5" id="KW-0808">Transferase</keyword>
<dbReference type="AlphaFoldDB" id="A0A0A5FRB0"/>
<dbReference type="RefSeq" id="WP_027448918.1">
    <property type="nucleotide sequence ID" value="NZ_AVPF01000120.1"/>
</dbReference>
<dbReference type="Pfam" id="PF01965">
    <property type="entry name" value="DJ-1_PfpI"/>
    <property type="match status" value="1"/>
</dbReference>
<name>A0A0A5FRB0_9BACI</name>
<dbReference type="GO" id="GO:0005737">
    <property type="term" value="C:cytoplasm"/>
    <property type="evidence" value="ECO:0007669"/>
    <property type="project" value="TreeGrafter"/>
</dbReference>
<proteinExistence type="inferred from homology"/>
<dbReference type="GO" id="GO:0016740">
    <property type="term" value="F:transferase activity"/>
    <property type="evidence" value="ECO:0007669"/>
    <property type="project" value="UniProtKB-KW"/>
</dbReference>
<dbReference type="PANTHER" id="PTHR48094:SF11">
    <property type="entry name" value="GLUTATHIONE-INDEPENDENT GLYOXALASE HSP31-RELATED"/>
    <property type="match status" value="1"/>
</dbReference>
<keyword evidence="2" id="KW-0456">Lyase</keyword>
<dbReference type="InterPro" id="IPR050325">
    <property type="entry name" value="Prot/Nucl_acid_deglycase"/>
</dbReference>
<evidence type="ECO:0000256" key="2">
    <source>
        <dbReference type="ARBA" id="ARBA00023239"/>
    </source>
</evidence>
<evidence type="ECO:0000256" key="3">
    <source>
        <dbReference type="ARBA" id="ARBA00038493"/>
    </source>
</evidence>
<dbReference type="OrthoDB" id="9792284at2"/>
<evidence type="ECO:0000313" key="6">
    <source>
        <dbReference type="Proteomes" id="UP000030403"/>
    </source>
</evidence>
<dbReference type="Gene3D" id="3.40.50.880">
    <property type="match status" value="1"/>
</dbReference>
<accession>A0A0A5FRB0</accession>
<reference evidence="5 6" key="1">
    <citation type="submission" date="2013-08" db="EMBL/GenBank/DDBJ databases">
        <authorList>
            <person name="Huang J."/>
            <person name="Wang G."/>
        </authorList>
    </citation>
    <scope>NUCLEOTIDE SEQUENCE [LARGE SCALE GENOMIC DNA]</scope>
    <source>
        <strain evidence="5 6">BH030004</strain>
    </source>
</reference>
<dbReference type="EMBL" id="AVPF01000120">
    <property type="protein sequence ID" value="KGX83326.1"/>
    <property type="molecule type" value="Genomic_DNA"/>
</dbReference>
<dbReference type="Proteomes" id="UP000030403">
    <property type="component" value="Unassembled WGS sequence"/>
</dbReference>
<dbReference type="InterPro" id="IPR029062">
    <property type="entry name" value="Class_I_gatase-like"/>
</dbReference>
<feature type="domain" description="DJ-1/PfpI" evidence="4">
    <location>
        <begin position="26"/>
        <end position="216"/>
    </location>
</feature>
<dbReference type="GO" id="GO:0019243">
    <property type="term" value="P:methylglyoxal catabolic process to D-lactate via S-lactoyl-glutathione"/>
    <property type="evidence" value="ECO:0007669"/>
    <property type="project" value="TreeGrafter"/>
</dbReference>
<dbReference type="PANTHER" id="PTHR48094">
    <property type="entry name" value="PROTEIN/NUCLEIC ACID DEGLYCASE DJ-1-RELATED"/>
    <property type="match status" value="1"/>
</dbReference>
<organism evidence="5 6">
    <name type="scientific">Pontibacillus marinus BH030004 = DSM 16465</name>
    <dbReference type="NCBI Taxonomy" id="1385511"/>
    <lineage>
        <taxon>Bacteria</taxon>
        <taxon>Bacillati</taxon>
        <taxon>Bacillota</taxon>
        <taxon>Bacilli</taxon>
        <taxon>Bacillales</taxon>
        <taxon>Bacillaceae</taxon>
        <taxon>Pontibacillus</taxon>
    </lineage>
</organism>
<evidence type="ECO:0000259" key="4">
    <source>
        <dbReference type="Pfam" id="PF01965"/>
    </source>
</evidence>
<dbReference type="SUPFAM" id="SSF52317">
    <property type="entry name" value="Class I glutamine amidotransferase-like"/>
    <property type="match status" value="1"/>
</dbReference>
<gene>
    <name evidence="5" type="ORF">N783_04495</name>
</gene>
<dbReference type="CDD" id="cd03141">
    <property type="entry name" value="GATase1_Hsp31_like"/>
    <property type="match status" value="1"/>
</dbReference>
<keyword evidence="1" id="KW-0346">Stress response</keyword>
<dbReference type="GO" id="GO:0019172">
    <property type="term" value="F:glyoxalase III activity"/>
    <property type="evidence" value="ECO:0007669"/>
    <property type="project" value="TreeGrafter"/>
</dbReference>
<dbReference type="eggNOG" id="COG0693">
    <property type="taxonomic scope" value="Bacteria"/>
</dbReference>
<protein>
    <submittedName>
        <fullName evidence="5">Dimethylallyltransferase</fullName>
    </submittedName>
</protein>
<keyword evidence="6" id="KW-1185">Reference proteome</keyword>
<dbReference type="InterPro" id="IPR002818">
    <property type="entry name" value="DJ-1/PfpI"/>
</dbReference>
<evidence type="ECO:0000256" key="1">
    <source>
        <dbReference type="ARBA" id="ARBA00023016"/>
    </source>
</evidence>
<dbReference type="STRING" id="1385511.GCA_000425225_04124"/>
<comment type="caution">
    <text evidence="5">The sequence shown here is derived from an EMBL/GenBank/DDBJ whole genome shotgun (WGS) entry which is preliminary data.</text>
</comment>
<comment type="similarity">
    <text evidence="3">Belongs to the peptidase C56 family. HSP31-like subfamily.</text>
</comment>
<sequence length="220" mass="24258">MSKNILMIVTNAGWLDDDHKTGLWLSEYAEPYMEFTQAGYEVTTASVAGGEIPIDPNSISGEEPDEWDGVMEPLKNTVKLDEVDPSKYDGVFLPGGHGTMVDFPDNEAMKKVLQHFADEDKVIGSVCHGPAGFVGVKDSDGKYIVDGKRMTGFTNEEEKDTQLDSKVPFLLETRLTEHGAHFLAEPNYTEHVEADGKFVTGQNPQSSLATARKFVQKVEQ</sequence>